<dbReference type="AlphaFoldDB" id="A0A927BHS4"/>
<sequence length="469" mass="51065">MKAFLLVGLLIWASLSARAQTYYLDLSGQVVAVPNRQVAVEQVVDGRPGHPAIGIAYRGLARKAASITFRQGLEPELTAFLRSQLPARPADHSVLLCLRSLHISETIGGAKEQATAELSADVYEALNGGYRFVRQVGALASSQGREVTGHHAGHLAALLSRSLGQLTAVDWSVVGARPAHTMAEIRANAPSVLAAGGRRGPVPPILTGTPRRGIYYHFEQFLANQPDTSVAFRIDTIRRRYKSPLATLRWHGVARVRPVIPNGTGRTTVPTDIWGFSDGQQLFVQYNKQFFPLMRQGGSFTFVGEAPLDLEYEQAATAAQLRTGLIGVAMLRAVNHTGEPLAYGLDLLTGAMGPYPGLPTSVRLDTAYLYLYRPAQATNAEPIKVYVDGQERGSLRPGTYLELSWARYGKPMQLCLGGLPALNSCQYLVPNVAQLSYLKINSANASHPWQWMTARQGSADLDELDKRAR</sequence>
<evidence type="ECO:0000313" key="2">
    <source>
        <dbReference type="EMBL" id="MBD2770143.1"/>
    </source>
</evidence>
<reference evidence="2" key="1">
    <citation type="submission" date="2020-09" db="EMBL/GenBank/DDBJ databases">
        <authorList>
            <person name="Kim M.K."/>
        </authorList>
    </citation>
    <scope>NUCLEOTIDE SEQUENCE</scope>
    <source>
        <strain evidence="2">BT664</strain>
    </source>
</reference>
<keyword evidence="3" id="KW-1185">Reference proteome</keyword>
<proteinExistence type="predicted"/>
<feature type="chain" id="PRO_5037784612" evidence="1">
    <location>
        <begin position="20"/>
        <end position="469"/>
    </location>
</feature>
<accession>A0A927BHS4</accession>
<dbReference type="Proteomes" id="UP000612233">
    <property type="component" value="Unassembled WGS sequence"/>
</dbReference>
<name>A0A927BHS4_9BACT</name>
<protein>
    <submittedName>
        <fullName evidence="2">Uncharacterized protein</fullName>
    </submittedName>
</protein>
<organism evidence="2 3">
    <name type="scientific">Hymenobacter montanus</name>
    <dbReference type="NCBI Taxonomy" id="2771359"/>
    <lineage>
        <taxon>Bacteria</taxon>
        <taxon>Pseudomonadati</taxon>
        <taxon>Bacteroidota</taxon>
        <taxon>Cytophagia</taxon>
        <taxon>Cytophagales</taxon>
        <taxon>Hymenobacteraceae</taxon>
        <taxon>Hymenobacter</taxon>
    </lineage>
</organism>
<comment type="caution">
    <text evidence="2">The sequence shown here is derived from an EMBL/GenBank/DDBJ whole genome shotgun (WGS) entry which is preliminary data.</text>
</comment>
<dbReference type="EMBL" id="JACXAD010000029">
    <property type="protein sequence ID" value="MBD2770143.1"/>
    <property type="molecule type" value="Genomic_DNA"/>
</dbReference>
<keyword evidence="1" id="KW-0732">Signal</keyword>
<evidence type="ECO:0000313" key="3">
    <source>
        <dbReference type="Proteomes" id="UP000612233"/>
    </source>
</evidence>
<dbReference type="RefSeq" id="WP_191006952.1">
    <property type="nucleotide sequence ID" value="NZ_JACXAD010000029.1"/>
</dbReference>
<gene>
    <name evidence="2" type="ORF">IC235_19830</name>
</gene>
<feature type="signal peptide" evidence="1">
    <location>
        <begin position="1"/>
        <end position="19"/>
    </location>
</feature>
<evidence type="ECO:0000256" key="1">
    <source>
        <dbReference type="SAM" id="SignalP"/>
    </source>
</evidence>